<dbReference type="PROSITE" id="PS50157">
    <property type="entry name" value="ZINC_FINGER_C2H2_2"/>
    <property type="match status" value="2"/>
</dbReference>
<protein>
    <submittedName>
        <fullName evidence="9">Sal-like protein 4</fullName>
    </submittedName>
</protein>
<comment type="subcellular location">
    <subcellularLocation>
        <location evidence="1">Nucleus</location>
    </subcellularLocation>
</comment>
<dbReference type="EMBL" id="KK114992">
    <property type="protein sequence ID" value="KFM63898.1"/>
    <property type="molecule type" value="Genomic_DNA"/>
</dbReference>
<dbReference type="GO" id="GO:0003682">
    <property type="term" value="F:chromatin binding"/>
    <property type="evidence" value="ECO:0007669"/>
    <property type="project" value="UniProtKB-ARBA"/>
</dbReference>
<evidence type="ECO:0000256" key="6">
    <source>
        <dbReference type="ARBA" id="ARBA00023242"/>
    </source>
</evidence>
<dbReference type="FunFam" id="3.30.160.60:FF:000446">
    <property type="entry name" value="Zinc finger protein"/>
    <property type="match status" value="1"/>
</dbReference>
<keyword evidence="4 7" id="KW-0863">Zinc-finger</keyword>
<dbReference type="Gene3D" id="3.30.160.60">
    <property type="entry name" value="Classic Zinc Finger"/>
    <property type="match status" value="2"/>
</dbReference>
<dbReference type="InterPro" id="IPR036236">
    <property type="entry name" value="Znf_C2H2_sf"/>
</dbReference>
<evidence type="ECO:0000313" key="10">
    <source>
        <dbReference type="Proteomes" id="UP000054359"/>
    </source>
</evidence>
<dbReference type="SMART" id="SM00355">
    <property type="entry name" value="ZnF_C2H2"/>
    <property type="match status" value="2"/>
</dbReference>
<gene>
    <name evidence="9" type="ORF">X975_23686</name>
</gene>
<evidence type="ECO:0000256" key="7">
    <source>
        <dbReference type="PROSITE-ProRule" id="PRU00042"/>
    </source>
</evidence>
<accession>A0A087TFK9</accession>
<dbReference type="FunFam" id="3.30.160.60:FF:000690">
    <property type="entry name" value="Zinc finger protein 354C"/>
    <property type="match status" value="1"/>
</dbReference>
<feature type="domain" description="C2H2-type" evidence="8">
    <location>
        <begin position="68"/>
        <end position="95"/>
    </location>
</feature>
<feature type="domain" description="C2H2-type" evidence="8">
    <location>
        <begin position="40"/>
        <end position="67"/>
    </location>
</feature>
<dbReference type="SUPFAM" id="SSF57667">
    <property type="entry name" value="beta-beta-alpha zinc fingers"/>
    <property type="match status" value="1"/>
</dbReference>
<dbReference type="InterPro" id="IPR013087">
    <property type="entry name" value="Znf_C2H2_type"/>
</dbReference>
<dbReference type="STRING" id="407821.A0A087TFK9"/>
<organism evidence="9 10">
    <name type="scientific">Stegodyphus mimosarum</name>
    <name type="common">African social velvet spider</name>
    <dbReference type="NCBI Taxonomy" id="407821"/>
    <lineage>
        <taxon>Eukaryota</taxon>
        <taxon>Metazoa</taxon>
        <taxon>Ecdysozoa</taxon>
        <taxon>Arthropoda</taxon>
        <taxon>Chelicerata</taxon>
        <taxon>Arachnida</taxon>
        <taxon>Araneae</taxon>
        <taxon>Araneomorphae</taxon>
        <taxon>Entelegynae</taxon>
        <taxon>Eresoidea</taxon>
        <taxon>Eresidae</taxon>
        <taxon>Stegodyphus</taxon>
    </lineage>
</organism>
<dbReference type="PANTHER" id="PTHR23235">
    <property type="entry name" value="KRUEPPEL-LIKE TRANSCRIPTION FACTOR"/>
    <property type="match status" value="1"/>
</dbReference>
<dbReference type="GO" id="GO:0005634">
    <property type="term" value="C:nucleus"/>
    <property type="evidence" value="ECO:0007669"/>
    <property type="project" value="UniProtKB-SubCell"/>
</dbReference>
<dbReference type="GO" id="GO:0000978">
    <property type="term" value="F:RNA polymerase II cis-regulatory region sequence-specific DNA binding"/>
    <property type="evidence" value="ECO:0007669"/>
    <property type="project" value="TreeGrafter"/>
</dbReference>
<evidence type="ECO:0000313" key="9">
    <source>
        <dbReference type="EMBL" id="KFM63898.1"/>
    </source>
</evidence>
<dbReference type="InterPro" id="IPR056438">
    <property type="entry name" value="Znf-C2H2_CTCF"/>
</dbReference>
<sequence length="102" mass="11944">MWIRKIEFIFVSFAGFQISAQHFVQNNLPICYSGFNIKKHQCPSCKYVAVSRSNLQIHMRIHTGERPYICPFCGKRFRQSGTMYRHQQHNCSRGPAKIPQPN</sequence>
<evidence type="ECO:0000259" key="8">
    <source>
        <dbReference type="PROSITE" id="PS50157"/>
    </source>
</evidence>
<keyword evidence="3" id="KW-0677">Repeat</keyword>
<evidence type="ECO:0000256" key="3">
    <source>
        <dbReference type="ARBA" id="ARBA00022737"/>
    </source>
</evidence>
<dbReference type="PANTHER" id="PTHR23235:SF120">
    <property type="entry name" value="KRUPPEL-LIKE FACTOR 15"/>
    <property type="match status" value="1"/>
</dbReference>
<keyword evidence="2" id="KW-0479">Metal-binding</keyword>
<keyword evidence="5" id="KW-0862">Zinc</keyword>
<name>A0A087TFK9_STEMI</name>
<dbReference type="Pfam" id="PF00096">
    <property type="entry name" value="zf-C2H2"/>
    <property type="match status" value="1"/>
</dbReference>
<dbReference type="Proteomes" id="UP000054359">
    <property type="component" value="Unassembled WGS sequence"/>
</dbReference>
<dbReference type="GO" id="GO:0000981">
    <property type="term" value="F:DNA-binding transcription factor activity, RNA polymerase II-specific"/>
    <property type="evidence" value="ECO:0007669"/>
    <property type="project" value="TreeGrafter"/>
</dbReference>
<evidence type="ECO:0000256" key="2">
    <source>
        <dbReference type="ARBA" id="ARBA00022723"/>
    </source>
</evidence>
<dbReference type="Pfam" id="PF23611">
    <property type="entry name" value="zf-C2H2_16"/>
    <property type="match status" value="1"/>
</dbReference>
<evidence type="ECO:0000256" key="4">
    <source>
        <dbReference type="ARBA" id="ARBA00022771"/>
    </source>
</evidence>
<dbReference type="OrthoDB" id="6429583at2759"/>
<dbReference type="GO" id="GO:0008270">
    <property type="term" value="F:zinc ion binding"/>
    <property type="evidence" value="ECO:0007669"/>
    <property type="project" value="UniProtKB-KW"/>
</dbReference>
<keyword evidence="6" id="KW-0539">Nucleus</keyword>
<feature type="non-terminal residue" evidence="9">
    <location>
        <position position="102"/>
    </location>
</feature>
<dbReference type="AlphaFoldDB" id="A0A087TFK9"/>
<keyword evidence="10" id="KW-1185">Reference proteome</keyword>
<proteinExistence type="predicted"/>
<evidence type="ECO:0000256" key="5">
    <source>
        <dbReference type="ARBA" id="ARBA00022833"/>
    </source>
</evidence>
<evidence type="ECO:0000256" key="1">
    <source>
        <dbReference type="ARBA" id="ARBA00004123"/>
    </source>
</evidence>
<reference evidence="9 10" key="1">
    <citation type="submission" date="2013-11" db="EMBL/GenBank/DDBJ databases">
        <title>Genome sequencing of Stegodyphus mimosarum.</title>
        <authorList>
            <person name="Bechsgaard J."/>
        </authorList>
    </citation>
    <scope>NUCLEOTIDE SEQUENCE [LARGE SCALE GENOMIC DNA]</scope>
</reference>